<dbReference type="InterPro" id="IPR004401">
    <property type="entry name" value="YbaB/EbfC"/>
</dbReference>
<dbReference type="Gene3D" id="3.30.1310.10">
    <property type="entry name" value="Nucleoid-associated protein YbaB-like domain"/>
    <property type="match status" value="1"/>
</dbReference>
<dbReference type="AlphaFoldDB" id="A0A2T0LMM4"/>
<name>A0A2T0LMM4_9PSEU</name>
<dbReference type="OrthoDB" id="3689387at2"/>
<dbReference type="RefSeq" id="WP_106181636.1">
    <property type="nucleotide sequence ID" value="NZ_PVNH01000012.1"/>
</dbReference>
<feature type="region of interest" description="Disordered" evidence="2">
    <location>
        <begin position="120"/>
        <end position="154"/>
    </location>
</feature>
<gene>
    <name evidence="3" type="ORF">B0I33_112202</name>
</gene>
<dbReference type="InterPro" id="IPR036894">
    <property type="entry name" value="YbaB-like_sf"/>
</dbReference>
<evidence type="ECO:0000313" key="4">
    <source>
        <dbReference type="Proteomes" id="UP000238362"/>
    </source>
</evidence>
<dbReference type="Pfam" id="PF02575">
    <property type="entry name" value="YbaB_DNA_bd"/>
    <property type="match status" value="1"/>
</dbReference>
<evidence type="ECO:0000313" key="3">
    <source>
        <dbReference type="EMBL" id="PRX44324.1"/>
    </source>
</evidence>
<feature type="compositionally biased region" description="Acidic residues" evidence="2">
    <location>
        <begin position="131"/>
        <end position="148"/>
    </location>
</feature>
<accession>A0A2T0LMM4</accession>
<feature type="coiled-coil region" evidence="1">
    <location>
        <begin position="1"/>
        <end position="28"/>
    </location>
</feature>
<dbReference type="SUPFAM" id="SSF82607">
    <property type="entry name" value="YbaB-like"/>
    <property type="match status" value="1"/>
</dbReference>
<evidence type="ECO:0000256" key="1">
    <source>
        <dbReference type="SAM" id="Coils"/>
    </source>
</evidence>
<keyword evidence="4" id="KW-1185">Reference proteome</keyword>
<reference evidence="3 4" key="1">
    <citation type="submission" date="2018-03" db="EMBL/GenBank/DDBJ databases">
        <title>Genomic Encyclopedia of Type Strains, Phase III (KMG-III): the genomes of soil and plant-associated and newly described type strains.</title>
        <authorList>
            <person name="Whitman W."/>
        </authorList>
    </citation>
    <scope>NUCLEOTIDE SEQUENCE [LARGE SCALE GENOMIC DNA]</scope>
    <source>
        <strain evidence="3 4">CGMCC 4.7125</strain>
    </source>
</reference>
<keyword evidence="1" id="KW-0175">Coiled coil</keyword>
<sequence length="154" mass="16151">MTEHRAQVDELLADYRRSRERLAAVQRELATVSASVTSDDGLVTATAGARGVLTGLVIADEAYRRYRPAELSAQVVRTAGAAAVRALAAAGEVLAPALPAGSDPQALLLGTADLGAAELVPDPVAANGTADTDDADESFEDQNWLEDAEWPRPR</sequence>
<organism evidence="3 4">
    <name type="scientific">Prauserella shujinwangii</name>
    <dbReference type="NCBI Taxonomy" id="1453103"/>
    <lineage>
        <taxon>Bacteria</taxon>
        <taxon>Bacillati</taxon>
        <taxon>Actinomycetota</taxon>
        <taxon>Actinomycetes</taxon>
        <taxon>Pseudonocardiales</taxon>
        <taxon>Pseudonocardiaceae</taxon>
        <taxon>Prauserella</taxon>
    </lineage>
</organism>
<protein>
    <submittedName>
        <fullName evidence="3">YbaB/EbfC DNA-binding family protein</fullName>
    </submittedName>
</protein>
<dbReference type="EMBL" id="PVNH01000012">
    <property type="protein sequence ID" value="PRX44324.1"/>
    <property type="molecule type" value="Genomic_DNA"/>
</dbReference>
<evidence type="ECO:0000256" key="2">
    <source>
        <dbReference type="SAM" id="MobiDB-lite"/>
    </source>
</evidence>
<dbReference type="GO" id="GO:0003677">
    <property type="term" value="F:DNA binding"/>
    <property type="evidence" value="ECO:0007669"/>
    <property type="project" value="UniProtKB-KW"/>
</dbReference>
<feature type="compositionally biased region" description="Low complexity" evidence="2">
    <location>
        <begin position="120"/>
        <end position="130"/>
    </location>
</feature>
<keyword evidence="3" id="KW-0238">DNA-binding</keyword>
<comment type="caution">
    <text evidence="3">The sequence shown here is derived from an EMBL/GenBank/DDBJ whole genome shotgun (WGS) entry which is preliminary data.</text>
</comment>
<proteinExistence type="predicted"/>
<dbReference type="Proteomes" id="UP000238362">
    <property type="component" value="Unassembled WGS sequence"/>
</dbReference>